<protein>
    <submittedName>
        <fullName evidence="5">2-polyprenyl-6-methoxyphenol hydroxylase-like FAD-dependent oxidoreductase</fullName>
    </submittedName>
</protein>
<comment type="caution">
    <text evidence="5">The sequence shown here is derived from an EMBL/GenBank/DDBJ whole genome shotgun (WGS) entry which is preliminary data.</text>
</comment>
<dbReference type="Gene3D" id="3.50.50.60">
    <property type="entry name" value="FAD/NAD(P)-binding domain"/>
    <property type="match status" value="1"/>
</dbReference>
<keyword evidence="3" id="KW-0274">FAD</keyword>
<gene>
    <name evidence="5" type="ORF">EV665_101190</name>
</gene>
<dbReference type="InterPro" id="IPR002938">
    <property type="entry name" value="FAD-bd"/>
</dbReference>
<dbReference type="Pfam" id="PF01494">
    <property type="entry name" value="FAD_binding_3"/>
    <property type="match status" value="1"/>
</dbReference>
<comment type="cofactor">
    <cofactor evidence="1">
        <name>FAD</name>
        <dbReference type="ChEBI" id="CHEBI:57692"/>
    </cofactor>
</comment>
<evidence type="ECO:0000313" key="5">
    <source>
        <dbReference type="EMBL" id="TCN48456.1"/>
    </source>
</evidence>
<evidence type="ECO:0000259" key="4">
    <source>
        <dbReference type="Pfam" id="PF01494"/>
    </source>
</evidence>
<dbReference type="RefSeq" id="WP_133032749.1">
    <property type="nucleotide sequence ID" value="NZ_BAABEI010000012.1"/>
</dbReference>
<reference evidence="5 6" key="1">
    <citation type="submission" date="2019-03" db="EMBL/GenBank/DDBJ databases">
        <title>Genomic Encyclopedia of Type Strains, Phase IV (KMG-IV): sequencing the most valuable type-strain genomes for metagenomic binning, comparative biology and taxonomic classification.</title>
        <authorList>
            <person name="Goeker M."/>
        </authorList>
    </citation>
    <scope>NUCLEOTIDE SEQUENCE [LARGE SCALE GENOMIC DNA]</scope>
    <source>
        <strain evidence="5 6">DSM 18401</strain>
    </source>
</reference>
<accession>A0A4R2D481</accession>
<dbReference type="InterPro" id="IPR036188">
    <property type="entry name" value="FAD/NAD-bd_sf"/>
</dbReference>
<dbReference type="SUPFAM" id="SSF51905">
    <property type="entry name" value="FAD/NAD(P)-binding domain"/>
    <property type="match status" value="1"/>
</dbReference>
<dbReference type="AlphaFoldDB" id="A0A4R2D481"/>
<proteinExistence type="predicted"/>
<evidence type="ECO:0000256" key="2">
    <source>
        <dbReference type="ARBA" id="ARBA00022630"/>
    </source>
</evidence>
<name>A0A4R2D481_SHIGR</name>
<dbReference type="PANTHER" id="PTHR43004:SF19">
    <property type="entry name" value="BINDING MONOOXYGENASE, PUTATIVE (JCVI)-RELATED"/>
    <property type="match status" value="1"/>
</dbReference>
<evidence type="ECO:0000256" key="3">
    <source>
        <dbReference type="ARBA" id="ARBA00022827"/>
    </source>
</evidence>
<dbReference type="PANTHER" id="PTHR43004">
    <property type="entry name" value="TRK SYSTEM POTASSIUM UPTAKE PROTEIN"/>
    <property type="match status" value="1"/>
</dbReference>
<keyword evidence="2" id="KW-0285">Flavoprotein</keyword>
<organism evidence="5 6">
    <name type="scientific">Shinella granuli</name>
    <dbReference type="NCBI Taxonomy" id="323621"/>
    <lineage>
        <taxon>Bacteria</taxon>
        <taxon>Pseudomonadati</taxon>
        <taxon>Pseudomonadota</taxon>
        <taxon>Alphaproteobacteria</taxon>
        <taxon>Hyphomicrobiales</taxon>
        <taxon>Rhizobiaceae</taxon>
        <taxon>Shinella</taxon>
    </lineage>
</organism>
<sequence length="393" mass="42174">MLPQETDVLIVGAGPTGLALAVTLQQAGVRPVIIDRLAAGQNTSRAAVIHAHTLEVLERLGVTDDLERLGLPLTRFALRDHDKALLELDFSTLPSRYAQILMIPQDETEAILADRLASLGGSVARGVTATRIERDAAGAVVHVETPEGPQAIRARHVVGGDGMHSVVREAAGIAFDGESHAGSFVLADVHMDWALSTEVTLFFSPEGMGVVAPLPANRYRIVAPVEDAPEAPDTAFVQALLDARGPRKSPGRVREVLWSSRFRVHHRVAARYRSGPFFVMGDAAHVHSPAGGQGMNTGLVDAVVLGQLLADVIAGRAPDTTLDLYEEKRRPAAVEVLDLADRLTRIATMRSTVGRILRNLVLRLLGASPVFRRKLALNLSGLARKGLGMVPRR</sequence>
<feature type="domain" description="FAD-binding" evidence="4">
    <location>
        <begin position="5"/>
        <end position="339"/>
    </location>
</feature>
<dbReference type="PRINTS" id="PR00420">
    <property type="entry name" value="RNGMNOXGNASE"/>
</dbReference>
<evidence type="ECO:0000256" key="1">
    <source>
        <dbReference type="ARBA" id="ARBA00001974"/>
    </source>
</evidence>
<dbReference type="GO" id="GO:0016709">
    <property type="term" value="F:oxidoreductase activity, acting on paired donors, with incorporation or reduction of molecular oxygen, NAD(P)H as one donor, and incorporation of one atom of oxygen"/>
    <property type="evidence" value="ECO:0007669"/>
    <property type="project" value="UniProtKB-ARBA"/>
</dbReference>
<dbReference type="Proteomes" id="UP000295351">
    <property type="component" value="Unassembled WGS sequence"/>
</dbReference>
<keyword evidence="6" id="KW-1185">Reference proteome</keyword>
<dbReference type="EMBL" id="SLVX01000001">
    <property type="protein sequence ID" value="TCN48456.1"/>
    <property type="molecule type" value="Genomic_DNA"/>
</dbReference>
<dbReference type="InterPro" id="IPR050641">
    <property type="entry name" value="RIFMO-like"/>
</dbReference>
<dbReference type="Gene3D" id="3.30.70.2450">
    <property type="match status" value="1"/>
</dbReference>
<evidence type="ECO:0000313" key="6">
    <source>
        <dbReference type="Proteomes" id="UP000295351"/>
    </source>
</evidence>
<dbReference type="GO" id="GO:0071949">
    <property type="term" value="F:FAD binding"/>
    <property type="evidence" value="ECO:0007669"/>
    <property type="project" value="InterPro"/>
</dbReference>